<dbReference type="Gene3D" id="3.40.50.1110">
    <property type="entry name" value="SGNH hydrolase"/>
    <property type="match status" value="1"/>
</dbReference>
<evidence type="ECO:0000313" key="3">
    <source>
        <dbReference type="Proteomes" id="UP000014660"/>
    </source>
</evidence>
<dbReference type="PANTHER" id="PTHR30383:SF5">
    <property type="entry name" value="SGNH HYDROLASE-TYPE ESTERASE DOMAIN-CONTAINING PROTEIN"/>
    <property type="match status" value="1"/>
</dbReference>
<dbReference type="InterPro" id="IPR051532">
    <property type="entry name" value="Ester_Hydrolysis_Enzymes"/>
</dbReference>
<dbReference type="HOGENOM" id="CLU_051989_5_2_2"/>
<reference evidence="2 3" key="1">
    <citation type="journal article" date="2007" name="Proc. Natl. Acad. Sci. U.S.A.">
        <title>Genome dynamics in a natural archaeal population.</title>
        <authorList>
            <person name="Allen E.E."/>
            <person name="Tyson G.W."/>
            <person name="Whitaker R.J."/>
            <person name="Detter J.C."/>
            <person name="Richardson P.M."/>
            <person name="Banfield J.F."/>
        </authorList>
    </citation>
    <scope>NUCLEOTIDE SEQUENCE [LARGE SCALE GENOMIC DNA]</scope>
    <source>
        <strain evidence="3">fer1</strain>
    </source>
</reference>
<dbReference type="Pfam" id="PF13472">
    <property type="entry name" value="Lipase_GDSL_2"/>
    <property type="match status" value="1"/>
</dbReference>
<accession>S0APX3</accession>
<dbReference type="CDD" id="cd01834">
    <property type="entry name" value="SGNH_hydrolase_like_2"/>
    <property type="match status" value="1"/>
</dbReference>
<evidence type="ECO:0000259" key="1">
    <source>
        <dbReference type="Pfam" id="PF13472"/>
    </source>
</evidence>
<dbReference type="SUPFAM" id="SSF52266">
    <property type="entry name" value="SGNH hydrolase"/>
    <property type="match status" value="1"/>
</dbReference>
<name>S0APX3_FERAC</name>
<gene>
    <name evidence="2" type="ORF">FACI_IFERC00001G0135</name>
</gene>
<dbReference type="GO" id="GO:0004622">
    <property type="term" value="F:phosphatidylcholine lysophospholipase activity"/>
    <property type="evidence" value="ECO:0007669"/>
    <property type="project" value="TreeGrafter"/>
</dbReference>
<dbReference type="KEGG" id="fac:FACI_IFERC01G0135"/>
<dbReference type="EMBL" id="CP004145">
    <property type="protein sequence ID" value="AGO60115.1"/>
    <property type="molecule type" value="Genomic_DNA"/>
</dbReference>
<dbReference type="GeneID" id="16024279"/>
<proteinExistence type="predicted"/>
<sequence>MILNNKDTILMIGDSVTDSNRERPVGRYPWGLGNGYVSYIDALLGYLYPDIDQKIVNMGIAGDTIRDLKYRWNSDVISQNPDWVSIMIGINDVWRHFDQPSDHLSLISPVEYATTINTLIKRTIHHVKGIILMSPFYIIASLDNVMRQETLYYAHIMESISIRYKTRFVHTQAWLDAYMSGTGAKRLSNDGVHPNPLTNMILANAWIHEGMDG</sequence>
<dbReference type="InterPro" id="IPR036514">
    <property type="entry name" value="SGNH_hydro_sf"/>
</dbReference>
<evidence type="ECO:0000313" key="2">
    <source>
        <dbReference type="EMBL" id="AGO60115.1"/>
    </source>
</evidence>
<dbReference type="PANTHER" id="PTHR30383">
    <property type="entry name" value="THIOESTERASE 1/PROTEASE 1/LYSOPHOSPHOLIPASE L1"/>
    <property type="match status" value="1"/>
</dbReference>
<dbReference type="PATRIC" id="fig|333146.12.peg.144"/>
<protein>
    <recommendedName>
        <fullName evidence="1">SGNH hydrolase-type esterase domain-containing protein</fullName>
    </recommendedName>
</protein>
<dbReference type="Proteomes" id="UP000014660">
    <property type="component" value="Chromosome"/>
</dbReference>
<feature type="domain" description="SGNH hydrolase-type esterase" evidence="1">
    <location>
        <begin position="12"/>
        <end position="196"/>
    </location>
</feature>
<dbReference type="InterPro" id="IPR013830">
    <property type="entry name" value="SGNH_hydro"/>
</dbReference>
<dbReference type="AlphaFoldDB" id="S0APX3"/>
<keyword evidence="3" id="KW-1185">Reference proteome</keyword>
<organism evidence="2 3">
    <name type="scientific">Ferroplasma acidarmanus Fer1</name>
    <dbReference type="NCBI Taxonomy" id="333146"/>
    <lineage>
        <taxon>Archaea</taxon>
        <taxon>Methanobacteriati</taxon>
        <taxon>Thermoplasmatota</taxon>
        <taxon>Thermoplasmata</taxon>
        <taxon>Thermoplasmatales</taxon>
        <taxon>Ferroplasmaceae</taxon>
        <taxon>Ferroplasma</taxon>
    </lineage>
</organism>
<dbReference type="RefSeq" id="WP_009886153.1">
    <property type="nucleotide sequence ID" value="NC_021592.1"/>
</dbReference>